<dbReference type="Proteomes" id="UP000199477">
    <property type="component" value="Unassembled WGS sequence"/>
</dbReference>
<dbReference type="GO" id="GO:0016787">
    <property type="term" value="F:hydrolase activity"/>
    <property type="evidence" value="ECO:0007669"/>
    <property type="project" value="InterPro"/>
</dbReference>
<accession>A0A1I2AQ78</accession>
<name>A0A1I2AQ78_9GAMM</name>
<evidence type="ECO:0000256" key="1">
    <source>
        <dbReference type="ARBA" id="ARBA00038310"/>
    </source>
</evidence>
<organism evidence="3 4">
    <name type="scientific">Dyella marensis</name>
    <dbReference type="NCBI Taxonomy" id="500610"/>
    <lineage>
        <taxon>Bacteria</taxon>
        <taxon>Pseudomonadati</taxon>
        <taxon>Pseudomonadota</taxon>
        <taxon>Gammaproteobacteria</taxon>
        <taxon>Lysobacterales</taxon>
        <taxon>Rhodanobacteraceae</taxon>
        <taxon>Dyella</taxon>
    </lineage>
</organism>
<dbReference type="InterPro" id="IPR032466">
    <property type="entry name" value="Metal_Hydrolase"/>
</dbReference>
<dbReference type="RefSeq" id="WP_026636349.1">
    <property type="nucleotide sequence ID" value="NZ_FONH01000002.1"/>
</dbReference>
<evidence type="ECO:0000259" key="2">
    <source>
        <dbReference type="Pfam" id="PF04909"/>
    </source>
</evidence>
<comment type="similarity">
    <text evidence="1">Belongs to the metallo-dependent hydrolases superfamily.</text>
</comment>
<dbReference type="Gene3D" id="3.20.20.140">
    <property type="entry name" value="Metal-dependent hydrolases"/>
    <property type="match status" value="1"/>
</dbReference>
<proteinExistence type="inferred from homology"/>
<dbReference type="AlphaFoldDB" id="A0A1I2AQ78"/>
<sequence length="296" mass="32486">MNPLHASVIDAHQHYWRVQRGDYGWLADAPHVLRRDFLPFELDPHRAAAGVTRAILVQAAPTEAETRFLFELARADRAVAGVVGWVDFEATDVDARIAALVRDGDGLLLGLRPMAQDIEDPHWLARPELDAAFASLQRHGLAFDALVRPDQLPALLARLEREPQLRAVLDHGGKPAIDGVAGFDAWAAPIAALAQRSSLQCKFSGLLTQLAPNLPESALAPYVEHLFACFGPSRLLWGSDWPVLTLRGDYAHWIDLARAYAHRLAPGHEAAIFGGNAAAFYRLAPTSHPHRKEITS</sequence>
<gene>
    <name evidence="3" type="ORF">SAMN02799615_01099</name>
</gene>
<dbReference type="Pfam" id="PF04909">
    <property type="entry name" value="Amidohydro_2"/>
    <property type="match status" value="1"/>
</dbReference>
<evidence type="ECO:0000313" key="3">
    <source>
        <dbReference type="EMBL" id="SFE45728.1"/>
    </source>
</evidence>
<dbReference type="InterPro" id="IPR052350">
    <property type="entry name" value="Metallo-dep_Lactonases"/>
</dbReference>
<dbReference type="PANTHER" id="PTHR43569:SF2">
    <property type="entry name" value="AMIDOHYDROLASE-RELATED DOMAIN-CONTAINING PROTEIN"/>
    <property type="match status" value="1"/>
</dbReference>
<dbReference type="STRING" id="500610.SAMN02799615_01099"/>
<keyword evidence="4" id="KW-1185">Reference proteome</keyword>
<dbReference type="InterPro" id="IPR006680">
    <property type="entry name" value="Amidohydro-rel"/>
</dbReference>
<dbReference type="PANTHER" id="PTHR43569">
    <property type="entry name" value="AMIDOHYDROLASE"/>
    <property type="match status" value="1"/>
</dbReference>
<reference evidence="4" key="1">
    <citation type="submission" date="2016-10" db="EMBL/GenBank/DDBJ databases">
        <authorList>
            <person name="Varghese N."/>
            <person name="Submissions S."/>
        </authorList>
    </citation>
    <scope>NUCLEOTIDE SEQUENCE [LARGE SCALE GENOMIC DNA]</scope>
    <source>
        <strain evidence="4">UNC178MFTsu3.1</strain>
    </source>
</reference>
<feature type="domain" description="Amidohydrolase-related" evidence="2">
    <location>
        <begin position="9"/>
        <end position="283"/>
    </location>
</feature>
<evidence type="ECO:0000313" key="4">
    <source>
        <dbReference type="Proteomes" id="UP000199477"/>
    </source>
</evidence>
<dbReference type="EMBL" id="FONH01000002">
    <property type="protein sequence ID" value="SFE45728.1"/>
    <property type="molecule type" value="Genomic_DNA"/>
</dbReference>
<dbReference type="SUPFAM" id="SSF51556">
    <property type="entry name" value="Metallo-dependent hydrolases"/>
    <property type="match status" value="1"/>
</dbReference>
<protein>
    <submittedName>
        <fullName evidence="3">L-fuconolactonase</fullName>
    </submittedName>
</protein>